<gene>
    <name evidence="9" type="ORF">WICPIJ_002513</name>
</gene>
<reference evidence="9" key="1">
    <citation type="journal article" date="2021" name="Open Biol.">
        <title>Shared evolutionary footprints suggest mitochondrial oxidative damage underlies multiple complex I losses in fungi.</title>
        <authorList>
            <person name="Schikora-Tamarit M.A."/>
            <person name="Marcet-Houben M."/>
            <person name="Nosek J."/>
            <person name="Gabaldon T."/>
        </authorList>
    </citation>
    <scope>NUCLEOTIDE SEQUENCE</scope>
    <source>
        <strain evidence="9">CBS2887</strain>
    </source>
</reference>
<evidence type="ECO:0000259" key="8">
    <source>
        <dbReference type="Pfam" id="PF06398"/>
    </source>
</evidence>
<keyword evidence="3 7" id="KW-1133">Transmembrane helix</keyword>
<dbReference type="Pfam" id="PF06398">
    <property type="entry name" value="Pex24p"/>
    <property type="match status" value="1"/>
</dbReference>
<evidence type="ECO:0000313" key="9">
    <source>
        <dbReference type="EMBL" id="KAH3686508.1"/>
    </source>
</evidence>
<dbReference type="GO" id="GO:0005778">
    <property type="term" value="C:peroxisomal membrane"/>
    <property type="evidence" value="ECO:0007669"/>
    <property type="project" value="UniProtKB-SubCell"/>
</dbReference>
<name>A0A9P8TNW0_WICPI</name>
<feature type="region of interest" description="Disordered" evidence="6">
    <location>
        <begin position="54"/>
        <end position="85"/>
    </location>
</feature>
<dbReference type="Proteomes" id="UP000774326">
    <property type="component" value="Unassembled WGS sequence"/>
</dbReference>
<evidence type="ECO:0000256" key="1">
    <source>
        <dbReference type="ARBA" id="ARBA00004585"/>
    </source>
</evidence>
<sequence>MSRKLIKTSITDGLDQLYKLTSTYSDSLSNDNKSKTRLAAATAASLLGASIEKINSRQSSDNRSSTSLPKDDQRSDRISLEGAESLSSEDLRDLLEDDSILNDNEELQGAVKGKKLYKQDTHFIDILLEKLLLHAMPTNVPDKDDFEMMINNPLRKETEPLSISLFTNNVRKSTANLSDFFRFQWFLVKVFNWSNPSLTFMFLICASIVVIYPYVVFVLPLLHIIMRTIIPAYLHRHPLEKVELLAVKPRGDSLLNKFFCLPKDEKQFEQYLDQEIDIKAQETEEMKQRMLELDEQLDENTKMLRKNMEFWVNMRDLQNSMIKMNKMSDGINRFFYQTAAFKDETVTTSMFFKYAGAIFVILYFGNVLPWKFIMIFSMWFRVMKTHPKISPKYDELYQRLFGPHIEELNKPAQKTERHDIIIDEAPEVKVVEIFEIYIRSLTNLNEWVFLTYSTSEYLPQDTTRKLQKLPEGVNSINSIKPPKTWRFHSETWNIDYDVAKWCEFRNIDVNDQRQGLSYHDEYLVDENFRRRRLWREVIRYSRPVKRAPRPID</sequence>
<evidence type="ECO:0000256" key="5">
    <source>
        <dbReference type="ARBA" id="ARBA00023140"/>
    </source>
</evidence>
<comment type="caution">
    <text evidence="9">The sequence shown here is derived from an EMBL/GenBank/DDBJ whole genome shotgun (WGS) entry which is preliminary data.</text>
</comment>
<dbReference type="AlphaFoldDB" id="A0A9P8TNW0"/>
<feature type="compositionally biased region" description="Low complexity" evidence="6">
    <location>
        <begin position="54"/>
        <end position="67"/>
    </location>
</feature>
<reference evidence="9" key="2">
    <citation type="submission" date="2021-01" db="EMBL/GenBank/DDBJ databases">
        <authorList>
            <person name="Schikora-Tamarit M.A."/>
        </authorList>
    </citation>
    <scope>NUCLEOTIDE SEQUENCE</scope>
    <source>
        <strain evidence="9">CBS2887</strain>
    </source>
</reference>
<evidence type="ECO:0000256" key="6">
    <source>
        <dbReference type="SAM" id="MobiDB-lite"/>
    </source>
</evidence>
<dbReference type="InterPro" id="IPR052816">
    <property type="entry name" value="Peroxisomal_Membrane_PEX28-32"/>
</dbReference>
<feature type="transmembrane region" description="Helical" evidence="7">
    <location>
        <begin position="354"/>
        <end position="380"/>
    </location>
</feature>
<keyword evidence="2 7" id="KW-0812">Transmembrane</keyword>
<organism evidence="9 10">
    <name type="scientific">Wickerhamomyces pijperi</name>
    <name type="common">Yeast</name>
    <name type="synonym">Pichia pijperi</name>
    <dbReference type="NCBI Taxonomy" id="599730"/>
    <lineage>
        <taxon>Eukaryota</taxon>
        <taxon>Fungi</taxon>
        <taxon>Dikarya</taxon>
        <taxon>Ascomycota</taxon>
        <taxon>Saccharomycotina</taxon>
        <taxon>Saccharomycetes</taxon>
        <taxon>Phaffomycetales</taxon>
        <taxon>Wickerhamomycetaceae</taxon>
        <taxon>Wickerhamomyces</taxon>
    </lineage>
</organism>
<feature type="compositionally biased region" description="Basic and acidic residues" evidence="6">
    <location>
        <begin position="69"/>
        <end position="79"/>
    </location>
</feature>
<evidence type="ECO:0000256" key="4">
    <source>
        <dbReference type="ARBA" id="ARBA00023136"/>
    </source>
</evidence>
<evidence type="ECO:0000256" key="7">
    <source>
        <dbReference type="SAM" id="Phobius"/>
    </source>
</evidence>
<keyword evidence="4 7" id="KW-0472">Membrane</keyword>
<keyword evidence="10" id="KW-1185">Reference proteome</keyword>
<evidence type="ECO:0000256" key="2">
    <source>
        <dbReference type="ARBA" id="ARBA00022692"/>
    </source>
</evidence>
<protein>
    <recommendedName>
        <fullName evidence="8">TECPR1-like DysF domain-containing protein</fullName>
    </recommendedName>
</protein>
<dbReference type="GO" id="GO:0007031">
    <property type="term" value="P:peroxisome organization"/>
    <property type="evidence" value="ECO:0007669"/>
    <property type="project" value="UniProtKB-ARBA"/>
</dbReference>
<evidence type="ECO:0000313" key="10">
    <source>
        <dbReference type="Proteomes" id="UP000774326"/>
    </source>
</evidence>
<dbReference type="InterPro" id="IPR010482">
    <property type="entry name" value="TECPR1-like_DysF"/>
</dbReference>
<evidence type="ECO:0000256" key="3">
    <source>
        <dbReference type="ARBA" id="ARBA00022989"/>
    </source>
</evidence>
<feature type="domain" description="TECPR1-like DysF" evidence="8">
    <location>
        <begin position="160"/>
        <end position="535"/>
    </location>
</feature>
<feature type="transmembrane region" description="Helical" evidence="7">
    <location>
        <begin position="198"/>
        <end position="226"/>
    </location>
</feature>
<comment type="subcellular location">
    <subcellularLocation>
        <location evidence="1">Peroxisome membrane</location>
        <topology evidence="1">Multi-pass membrane protein</topology>
    </subcellularLocation>
</comment>
<dbReference type="OrthoDB" id="74314at2759"/>
<dbReference type="PANTHER" id="PTHR28304">
    <property type="entry name" value="PEROXISOMAL MEMBRANE PROTEIN PEX29"/>
    <property type="match status" value="1"/>
</dbReference>
<dbReference type="EMBL" id="JAEUBG010001376">
    <property type="protein sequence ID" value="KAH3686508.1"/>
    <property type="molecule type" value="Genomic_DNA"/>
</dbReference>
<keyword evidence="5" id="KW-0576">Peroxisome</keyword>
<proteinExistence type="predicted"/>
<dbReference type="PANTHER" id="PTHR28304:SF1">
    <property type="entry name" value="PEROXISOMAL MEMBRANE PROTEIN PEX28"/>
    <property type="match status" value="1"/>
</dbReference>
<accession>A0A9P8TNW0</accession>